<proteinExistence type="predicted"/>
<dbReference type="Gene3D" id="2.60.60.30">
    <property type="entry name" value="sav2460 like domains"/>
    <property type="match status" value="1"/>
</dbReference>
<accession>A0A6G1VSA3</accession>
<feature type="domain" description="TerD" evidence="1">
    <location>
        <begin position="4"/>
        <end position="133"/>
    </location>
</feature>
<sequence length="165" mass="18948">MGDDNLDLAAFILNETGKIASYSDFVYYNSKYKIEGKFPSNLEGTVFLAEEHALYMEEHTDYNCEAICIDFDRIDADKVSAIKLVSCNYDEERAFKHLDSVEVCICDDGLKEVWGEFIVNNLNKSKGNALDIGSFVYDRGKGSWIYKPKMVVQKGWWNEFINIYT</sequence>
<organism evidence="2 3">
    <name type="scientific">Segatella copri</name>
    <dbReference type="NCBI Taxonomy" id="165179"/>
    <lineage>
        <taxon>Bacteria</taxon>
        <taxon>Pseudomonadati</taxon>
        <taxon>Bacteroidota</taxon>
        <taxon>Bacteroidia</taxon>
        <taxon>Bacteroidales</taxon>
        <taxon>Prevotellaceae</taxon>
        <taxon>Segatella</taxon>
    </lineage>
</organism>
<name>A0A6G1VSA3_9BACT</name>
<protein>
    <recommendedName>
        <fullName evidence="1">TerD domain-containing protein</fullName>
    </recommendedName>
</protein>
<dbReference type="OrthoDB" id="570928at2"/>
<reference evidence="2 3" key="1">
    <citation type="submission" date="2019-09" db="EMBL/GenBank/DDBJ databases">
        <title>Distinct polysaccharide growth profiles of human intestinal Prevotella copri isolates.</title>
        <authorList>
            <person name="Fehlner-Peach H."/>
            <person name="Magnabosco C."/>
            <person name="Raghavan V."/>
            <person name="Scher J.U."/>
            <person name="Tett A."/>
            <person name="Cox L.M."/>
            <person name="Gottsegen C."/>
            <person name="Watters A."/>
            <person name="Wiltshire- Gordon J.D."/>
            <person name="Segata N."/>
            <person name="Bonneau R."/>
            <person name="Littman D.R."/>
        </authorList>
    </citation>
    <scope>NUCLEOTIDE SEQUENCE [LARGE SCALE GENOMIC DNA]</scope>
    <source>
        <strain evidence="3">iAA917</strain>
    </source>
</reference>
<evidence type="ECO:0000259" key="1">
    <source>
        <dbReference type="Pfam" id="PF02342"/>
    </source>
</evidence>
<dbReference type="InterPro" id="IPR003325">
    <property type="entry name" value="TerD"/>
</dbReference>
<comment type="caution">
    <text evidence="2">The sequence shown here is derived from an EMBL/GenBank/DDBJ whole genome shotgun (WGS) entry which is preliminary data.</text>
</comment>
<dbReference type="Pfam" id="PF02342">
    <property type="entry name" value="TerD"/>
    <property type="match status" value="1"/>
</dbReference>
<dbReference type="RefSeq" id="WP_153090140.1">
    <property type="nucleotide sequence ID" value="NZ_VZCD01000068.1"/>
</dbReference>
<dbReference type="AlphaFoldDB" id="A0A6G1VSA3"/>
<evidence type="ECO:0000313" key="3">
    <source>
        <dbReference type="Proteomes" id="UP000477980"/>
    </source>
</evidence>
<gene>
    <name evidence="2" type="ORF">F7D25_15275</name>
</gene>
<dbReference type="Proteomes" id="UP000477980">
    <property type="component" value="Unassembled WGS sequence"/>
</dbReference>
<dbReference type="EMBL" id="VZAH01000156">
    <property type="protein sequence ID" value="MQP15728.1"/>
    <property type="molecule type" value="Genomic_DNA"/>
</dbReference>
<evidence type="ECO:0000313" key="2">
    <source>
        <dbReference type="EMBL" id="MQP15728.1"/>
    </source>
</evidence>